<dbReference type="PANTHER" id="PTHR47926:SF500">
    <property type="entry name" value="REPEAT-CONTAINING PROTEIN, PUTATIVE-RELATED"/>
    <property type="match status" value="1"/>
</dbReference>
<keyword evidence="1" id="KW-1185">Reference proteome</keyword>
<evidence type="ECO:0000313" key="1">
    <source>
        <dbReference type="Proteomes" id="UP000515121"/>
    </source>
</evidence>
<dbReference type="Proteomes" id="UP000515121">
    <property type="component" value="Unplaced"/>
</dbReference>
<dbReference type="GO" id="GO:0009451">
    <property type="term" value="P:RNA modification"/>
    <property type="evidence" value="ECO:0007669"/>
    <property type="project" value="InterPro"/>
</dbReference>
<dbReference type="GeneID" id="111290340"/>
<gene>
    <name evidence="2" type="primary">LOC111290340</name>
</gene>
<evidence type="ECO:0000313" key="2">
    <source>
        <dbReference type="RefSeq" id="XP_022737364.1"/>
    </source>
</evidence>
<dbReference type="AlphaFoldDB" id="A0A6P5YA40"/>
<reference evidence="2" key="1">
    <citation type="submission" date="2025-08" db="UniProtKB">
        <authorList>
            <consortium name="RefSeq"/>
        </authorList>
    </citation>
    <scope>IDENTIFICATION</scope>
    <source>
        <tissue evidence="2">Fruit stalk</tissue>
    </source>
</reference>
<accession>A0A6P5YA40</accession>
<dbReference type="Pfam" id="PF20431">
    <property type="entry name" value="E_motif"/>
    <property type="match status" value="1"/>
</dbReference>
<name>A0A6P5YA40_DURZI</name>
<dbReference type="InterPro" id="IPR011990">
    <property type="entry name" value="TPR-like_helical_dom_sf"/>
</dbReference>
<protein>
    <submittedName>
        <fullName evidence="2">Pentatricopeptide repeat-containing protein At3g49142</fullName>
    </submittedName>
</protein>
<dbReference type="GO" id="GO:0003723">
    <property type="term" value="F:RNA binding"/>
    <property type="evidence" value="ECO:0007669"/>
    <property type="project" value="InterPro"/>
</dbReference>
<dbReference type="PANTHER" id="PTHR47926">
    <property type="entry name" value="PENTATRICOPEPTIDE REPEAT-CONTAINING PROTEIN"/>
    <property type="match status" value="1"/>
</dbReference>
<organism evidence="1 2">
    <name type="scientific">Durio zibethinus</name>
    <name type="common">Durian</name>
    <dbReference type="NCBI Taxonomy" id="66656"/>
    <lineage>
        <taxon>Eukaryota</taxon>
        <taxon>Viridiplantae</taxon>
        <taxon>Streptophyta</taxon>
        <taxon>Embryophyta</taxon>
        <taxon>Tracheophyta</taxon>
        <taxon>Spermatophyta</taxon>
        <taxon>Magnoliopsida</taxon>
        <taxon>eudicotyledons</taxon>
        <taxon>Gunneridae</taxon>
        <taxon>Pentapetalae</taxon>
        <taxon>rosids</taxon>
        <taxon>malvids</taxon>
        <taxon>Malvales</taxon>
        <taxon>Malvaceae</taxon>
        <taxon>Helicteroideae</taxon>
        <taxon>Durio</taxon>
    </lineage>
</organism>
<dbReference type="Gene3D" id="1.25.40.10">
    <property type="entry name" value="Tetratricopeptide repeat domain"/>
    <property type="match status" value="1"/>
</dbReference>
<proteinExistence type="predicted"/>
<dbReference type="InterPro" id="IPR046848">
    <property type="entry name" value="E_motif"/>
</dbReference>
<dbReference type="KEGG" id="dzi:111290340"/>
<sequence length="352" mass="39300">MPETGISPNNYTFPFVLKACALKSLIIEGKVRHEDATRIGFDLDLYVEAALVDMHAKGDKLLRLNSPIRHICSKKCNLMTVLADTMAIVSDASAVGQLGHTMRAKIIHACAICNRFLEDMSIGNAIIAVLLFEGLLDSGCKPNPVTVLIMTLLPGFLMISIRGKGIPLHEMCWMWHAWIWERSIEPFLTNATGSRADLIDEGRKCFADIKKHSVTPQAKHYACKGCMVVMPGRAGLLHEAFDMVQQMPITQTDGAWEALLLACRIPGDTELEEIAARSLFEPEPEHAGYYVLMSNLYAASNRWKEVGKLKQDMKDRGLRKPSAFSVIEFGKEAHGFHTADRVNPYLQELYRK</sequence>
<dbReference type="RefSeq" id="XP_022737364.1">
    <property type="nucleotide sequence ID" value="XM_022881629.1"/>
</dbReference>
<dbReference type="InterPro" id="IPR046960">
    <property type="entry name" value="PPR_At4g14850-like_plant"/>
</dbReference>
<dbReference type="OrthoDB" id="185373at2759"/>